<comment type="caution">
    <text evidence="8">The sequence shown here is derived from an EMBL/GenBank/DDBJ whole genome shotgun (WGS) entry which is preliminary data.</text>
</comment>
<evidence type="ECO:0000256" key="5">
    <source>
        <dbReference type="ARBA" id="ARBA00022989"/>
    </source>
</evidence>
<evidence type="ECO:0000313" key="8">
    <source>
        <dbReference type="EMBL" id="MDP9647849.1"/>
    </source>
</evidence>
<dbReference type="Proteomes" id="UP001229486">
    <property type="component" value="Unassembled WGS sequence"/>
</dbReference>
<dbReference type="Pfam" id="PF07681">
    <property type="entry name" value="DoxX"/>
    <property type="match status" value="1"/>
</dbReference>
<keyword evidence="4 7" id="KW-0812">Transmembrane</keyword>
<keyword evidence="6 7" id="KW-0472">Membrane</keyword>
<dbReference type="InterPro" id="IPR051907">
    <property type="entry name" value="DoxX-like_oxidoreductase"/>
</dbReference>
<comment type="similarity">
    <text evidence="2">Belongs to the DoxX family.</text>
</comment>
<protein>
    <submittedName>
        <fullName evidence="8">Oxidoreductase</fullName>
    </submittedName>
</protein>
<dbReference type="EMBL" id="JAURTK010000003">
    <property type="protein sequence ID" value="MDP9647849.1"/>
    <property type="molecule type" value="Genomic_DNA"/>
</dbReference>
<accession>A0AB73IFE0</accession>
<evidence type="ECO:0000256" key="4">
    <source>
        <dbReference type="ARBA" id="ARBA00022692"/>
    </source>
</evidence>
<feature type="transmembrane region" description="Helical" evidence="7">
    <location>
        <begin position="86"/>
        <end position="106"/>
    </location>
</feature>
<dbReference type="InterPro" id="IPR032808">
    <property type="entry name" value="DoxX"/>
</dbReference>
<proteinExistence type="inferred from homology"/>
<dbReference type="AlphaFoldDB" id="A0AB73IFE0"/>
<dbReference type="GO" id="GO:0005886">
    <property type="term" value="C:plasma membrane"/>
    <property type="evidence" value="ECO:0007669"/>
    <property type="project" value="UniProtKB-SubCell"/>
</dbReference>
<dbReference type="PANTHER" id="PTHR33452">
    <property type="entry name" value="OXIDOREDUCTASE CATD-RELATED"/>
    <property type="match status" value="1"/>
</dbReference>
<dbReference type="RefSeq" id="WP_392393983.1">
    <property type="nucleotide sequence ID" value="NZ_JAURTK010000003.1"/>
</dbReference>
<keyword evidence="3" id="KW-1003">Cell membrane</keyword>
<evidence type="ECO:0000256" key="2">
    <source>
        <dbReference type="ARBA" id="ARBA00006679"/>
    </source>
</evidence>
<gene>
    <name evidence="8" type="ORF">J2793_003295</name>
</gene>
<evidence type="ECO:0000256" key="3">
    <source>
        <dbReference type="ARBA" id="ARBA00022475"/>
    </source>
</evidence>
<comment type="subcellular location">
    <subcellularLocation>
        <location evidence="1">Cell membrane</location>
        <topology evidence="1">Multi-pass membrane protein</topology>
    </subcellularLocation>
</comment>
<organism evidence="8 9">
    <name type="scientific">Paraburkholderia caledonica</name>
    <dbReference type="NCBI Taxonomy" id="134536"/>
    <lineage>
        <taxon>Bacteria</taxon>
        <taxon>Pseudomonadati</taxon>
        <taxon>Pseudomonadota</taxon>
        <taxon>Betaproteobacteria</taxon>
        <taxon>Burkholderiales</taxon>
        <taxon>Burkholderiaceae</taxon>
        <taxon>Paraburkholderia</taxon>
    </lineage>
</organism>
<evidence type="ECO:0000256" key="1">
    <source>
        <dbReference type="ARBA" id="ARBA00004651"/>
    </source>
</evidence>
<sequence>MDLDTQELDTRSADATAPKLIIPQLGRLYLLFDPVSYAVLRLGFGIVLLTHGLPKVLGHSHGSMDNPLASSMRLIDSRLHLPAAEMLAYFVTFLESGGALCIALGFMTRIFAAMITFEMIGICFVLAPAWVWLDKGMEYPVLMGLLALHIAFKGAGRYSIDKAIGREI</sequence>
<reference evidence="8" key="1">
    <citation type="submission" date="2023-07" db="EMBL/GenBank/DDBJ databases">
        <title>Sorghum-associated microbial communities from plants grown in Nebraska, USA.</title>
        <authorList>
            <person name="Schachtman D."/>
        </authorList>
    </citation>
    <scope>NUCLEOTIDE SEQUENCE</scope>
    <source>
        <strain evidence="8">DS1061</strain>
    </source>
</reference>
<feature type="transmembrane region" description="Helical" evidence="7">
    <location>
        <begin position="28"/>
        <end position="49"/>
    </location>
</feature>
<evidence type="ECO:0000256" key="6">
    <source>
        <dbReference type="ARBA" id="ARBA00023136"/>
    </source>
</evidence>
<keyword evidence="5 7" id="KW-1133">Transmembrane helix</keyword>
<evidence type="ECO:0000256" key="7">
    <source>
        <dbReference type="SAM" id="Phobius"/>
    </source>
</evidence>
<feature type="transmembrane region" description="Helical" evidence="7">
    <location>
        <begin position="113"/>
        <end position="133"/>
    </location>
</feature>
<name>A0AB73IFE0_9BURK</name>
<evidence type="ECO:0000313" key="9">
    <source>
        <dbReference type="Proteomes" id="UP001229486"/>
    </source>
</evidence>
<dbReference type="PANTHER" id="PTHR33452:SF1">
    <property type="entry name" value="INNER MEMBRANE PROTEIN YPHA-RELATED"/>
    <property type="match status" value="1"/>
</dbReference>